<dbReference type="InterPro" id="IPR006439">
    <property type="entry name" value="HAD-SF_hydro_IA"/>
</dbReference>
<dbReference type="InterPro" id="IPR023214">
    <property type="entry name" value="HAD_sf"/>
</dbReference>
<protein>
    <submittedName>
        <fullName evidence="5">Putative hydrolase of the HAD superfamily</fullName>
    </submittedName>
</protein>
<dbReference type="Pfam" id="PF00702">
    <property type="entry name" value="Hydrolase"/>
    <property type="match status" value="1"/>
</dbReference>
<dbReference type="GO" id="GO:0046872">
    <property type="term" value="F:metal ion binding"/>
    <property type="evidence" value="ECO:0007669"/>
    <property type="project" value="UniProtKB-KW"/>
</dbReference>
<evidence type="ECO:0000256" key="2">
    <source>
        <dbReference type="ARBA" id="ARBA00022723"/>
    </source>
</evidence>
<gene>
    <name evidence="5" type="ORF">SAMN05421740_101246</name>
</gene>
<dbReference type="PANTHER" id="PTHR46470">
    <property type="entry name" value="N-ACYLNEURAMINATE-9-PHOSPHATASE"/>
    <property type="match status" value="1"/>
</dbReference>
<dbReference type="NCBIfam" id="TIGR01509">
    <property type="entry name" value="HAD-SF-IA-v3"/>
    <property type="match status" value="1"/>
</dbReference>
<evidence type="ECO:0000256" key="3">
    <source>
        <dbReference type="ARBA" id="ARBA00022801"/>
    </source>
</evidence>
<proteinExistence type="predicted"/>
<dbReference type="Gene3D" id="3.40.50.1000">
    <property type="entry name" value="HAD superfamily/HAD-like"/>
    <property type="match status" value="1"/>
</dbReference>
<dbReference type="NCBIfam" id="TIGR01549">
    <property type="entry name" value="HAD-SF-IA-v1"/>
    <property type="match status" value="1"/>
</dbReference>
<sequence>MIKGLLFDYGGTLDTNGRHWAAVIWDAYQTHHIEIDKHLFSKAYVHGERMLAINPIVKPDHSFLDVISVKVEQQFDYLEANGAKVERTRIPGIALMCEDIARNTVRLAEVMLSKLRPDYRMVIVSNFYGNLKTVLADFGILRFFDDVVESALVGVRKPDAQIYRLGVEALGCDPEECLVIGDSYEKDMIPAKRAGCKTVWLNVEGWEESGIDDYKIVNAEIDDLGKLLGVLAKMNYNGQTA</sequence>
<keyword evidence="2" id="KW-0479">Metal-binding</keyword>
<dbReference type="InterPro" id="IPR051400">
    <property type="entry name" value="HAD-like_hydrolase"/>
</dbReference>
<evidence type="ECO:0000256" key="4">
    <source>
        <dbReference type="ARBA" id="ARBA00022842"/>
    </source>
</evidence>
<organism evidence="5 6">
    <name type="scientific">Parapedobacter koreensis</name>
    <dbReference type="NCBI Taxonomy" id="332977"/>
    <lineage>
        <taxon>Bacteria</taxon>
        <taxon>Pseudomonadati</taxon>
        <taxon>Bacteroidota</taxon>
        <taxon>Sphingobacteriia</taxon>
        <taxon>Sphingobacteriales</taxon>
        <taxon>Sphingobacteriaceae</taxon>
        <taxon>Parapedobacter</taxon>
    </lineage>
</organism>
<evidence type="ECO:0000313" key="6">
    <source>
        <dbReference type="Proteomes" id="UP000198916"/>
    </source>
</evidence>
<accession>A0A1H7F6N6</accession>
<dbReference type="InterPro" id="IPR036412">
    <property type="entry name" value="HAD-like_sf"/>
</dbReference>
<dbReference type="SFLD" id="SFLDG01129">
    <property type="entry name" value="C1.5:_HAD__Beta-PGM__Phosphata"/>
    <property type="match status" value="1"/>
</dbReference>
<keyword evidence="4" id="KW-0460">Magnesium</keyword>
<dbReference type="OrthoDB" id="9797415at2"/>
<evidence type="ECO:0000313" key="5">
    <source>
        <dbReference type="EMBL" id="SEK21716.1"/>
    </source>
</evidence>
<evidence type="ECO:0000256" key="1">
    <source>
        <dbReference type="ARBA" id="ARBA00001946"/>
    </source>
</evidence>
<dbReference type="RefSeq" id="WP_090602134.1">
    <property type="nucleotide sequence ID" value="NZ_FNZR01000001.1"/>
</dbReference>
<name>A0A1H7F6N6_9SPHI</name>
<dbReference type="PANTHER" id="PTHR46470:SF2">
    <property type="entry name" value="GLYCERALDEHYDE 3-PHOSPHATE PHOSPHATASE"/>
    <property type="match status" value="1"/>
</dbReference>
<dbReference type="STRING" id="332977.SAMN05421740_101246"/>
<dbReference type="AlphaFoldDB" id="A0A1H7F6N6"/>
<dbReference type="SFLD" id="SFLDS00003">
    <property type="entry name" value="Haloacid_Dehalogenase"/>
    <property type="match status" value="1"/>
</dbReference>
<keyword evidence="6" id="KW-1185">Reference proteome</keyword>
<reference evidence="6" key="1">
    <citation type="submission" date="2016-10" db="EMBL/GenBank/DDBJ databases">
        <authorList>
            <person name="Varghese N."/>
            <person name="Submissions S."/>
        </authorList>
    </citation>
    <scope>NUCLEOTIDE SEQUENCE [LARGE SCALE GENOMIC DNA]</scope>
    <source>
        <strain evidence="6">Jip14</strain>
    </source>
</reference>
<keyword evidence="3 5" id="KW-0378">Hydrolase</keyword>
<dbReference type="GO" id="GO:0044281">
    <property type="term" value="P:small molecule metabolic process"/>
    <property type="evidence" value="ECO:0007669"/>
    <property type="project" value="UniProtKB-ARBA"/>
</dbReference>
<dbReference type="EMBL" id="FNZR01000001">
    <property type="protein sequence ID" value="SEK21716.1"/>
    <property type="molecule type" value="Genomic_DNA"/>
</dbReference>
<dbReference type="PRINTS" id="PR00413">
    <property type="entry name" value="HADHALOGNASE"/>
</dbReference>
<dbReference type="SUPFAM" id="SSF56784">
    <property type="entry name" value="HAD-like"/>
    <property type="match status" value="1"/>
</dbReference>
<dbReference type="GO" id="GO:0016791">
    <property type="term" value="F:phosphatase activity"/>
    <property type="evidence" value="ECO:0007669"/>
    <property type="project" value="TreeGrafter"/>
</dbReference>
<comment type="cofactor">
    <cofactor evidence="1">
        <name>Mg(2+)</name>
        <dbReference type="ChEBI" id="CHEBI:18420"/>
    </cofactor>
</comment>
<dbReference type="Proteomes" id="UP000198916">
    <property type="component" value="Unassembled WGS sequence"/>
</dbReference>